<feature type="compositionally biased region" description="Acidic residues" evidence="4">
    <location>
        <begin position="337"/>
        <end position="354"/>
    </location>
</feature>
<evidence type="ECO:0000256" key="2">
    <source>
        <dbReference type="ARBA" id="ARBA00022553"/>
    </source>
</evidence>
<evidence type="ECO:0000313" key="5">
    <source>
        <dbReference type="EMBL" id="GMT28563.1"/>
    </source>
</evidence>
<dbReference type="PANTHER" id="PTHR14396">
    <property type="entry name" value="CLASPIN"/>
    <property type="match status" value="1"/>
</dbReference>
<proteinExistence type="predicted"/>
<keyword evidence="2" id="KW-0597">Phosphoprotein</keyword>
<feature type="compositionally biased region" description="Basic and acidic residues" evidence="4">
    <location>
        <begin position="431"/>
        <end position="440"/>
    </location>
</feature>
<feature type="region of interest" description="Disordered" evidence="4">
    <location>
        <begin position="130"/>
        <end position="172"/>
    </location>
</feature>
<comment type="subcellular location">
    <subcellularLocation>
        <location evidence="1">Nucleus</location>
    </subcellularLocation>
</comment>
<feature type="region of interest" description="Disordered" evidence="4">
    <location>
        <begin position="1"/>
        <end position="37"/>
    </location>
</feature>
<feature type="region of interest" description="Disordered" evidence="4">
    <location>
        <begin position="335"/>
        <end position="373"/>
    </location>
</feature>
<accession>A0AAV5WAK8</accession>
<evidence type="ECO:0000313" key="6">
    <source>
        <dbReference type="Proteomes" id="UP001432322"/>
    </source>
</evidence>
<keyword evidence="6" id="KW-1185">Reference proteome</keyword>
<name>A0AAV5WAK8_9BILA</name>
<dbReference type="GO" id="GO:0005634">
    <property type="term" value="C:nucleus"/>
    <property type="evidence" value="ECO:0007669"/>
    <property type="project" value="UniProtKB-SubCell"/>
</dbReference>
<evidence type="ECO:0000256" key="4">
    <source>
        <dbReference type="SAM" id="MobiDB-lite"/>
    </source>
</evidence>
<evidence type="ECO:0000256" key="3">
    <source>
        <dbReference type="ARBA" id="ARBA00023242"/>
    </source>
</evidence>
<reference evidence="5" key="1">
    <citation type="submission" date="2023-10" db="EMBL/GenBank/DDBJ databases">
        <title>Genome assembly of Pristionchus species.</title>
        <authorList>
            <person name="Yoshida K."/>
            <person name="Sommer R.J."/>
        </authorList>
    </citation>
    <scope>NUCLEOTIDE SEQUENCE</scope>
    <source>
        <strain evidence="5">RS5133</strain>
    </source>
</reference>
<evidence type="ECO:0008006" key="7">
    <source>
        <dbReference type="Google" id="ProtNLM"/>
    </source>
</evidence>
<dbReference type="PANTHER" id="PTHR14396:SF10">
    <property type="entry name" value="CLASPIN"/>
    <property type="match status" value="1"/>
</dbReference>
<dbReference type="Proteomes" id="UP001432322">
    <property type="component" value="Unassembled WGS sequence"/>
</dbReference>
<dbReference type="InterPro" id="IPR024146">
    <property type="entry name" value="Claspin"/>
</dbReference>
<evidence type="ECO:0000256" key="1">
    <source>
        <dbReference type="ARBA" id="ARBA00004123"/>
    </source>
</evidence>
<feature type="region of interest" description="Disordered" evidence="4">
    <location>
        <begin position="531"/>
        <end position="550"/>
    </location>
</feature>
<organism evidence="5 6">
    <name type="scientific">Pristionchus fissidentatus</name>
    <dbReference type="NCBI Taxonomy" id="1538716"/>
    <lineage>
        <taxon>Eukaryota</taxon>
        <taxon>Metazoa</taxon>
        <taxon>Ecdysozoa</taxon>
        <taxon>Nematoda</taxon>
        <taxon>Chromadorea</taxon>
        <taxon>Rhabditida</taxon>
        <taxon>Rhabditina</taxon>
        <taxon>Diplogasteromorpha</taxon>
        <taxon>Diplogasteroidea</taxon>
        <taxon>Neodiplogasteridae</taxon>
        <taxon>Pristionchus</taxon>
    </lineage>
</organism>
<dbReference type="AlphaFoldDB" id="A0AAV5WAK8"/>
<feature type="region of interest" description="Disordered" evidence="4">
    <location>
        <begin position="295"/>
        <end position="322"/>
    </location>
</feature>
<feature type="compositionally biased region" description="Acidic residues" evidence="4">
    <location>
        <begin position="362"/>
        <end position="373"/>
    </location>
</feature>
<dbReference type="GO" id="GO:0007095">
    <property type="term" value="P:mitotic G2 DNA damage checkpoint signaling"/>
    <property type="evidence" value="ECO:0007669"/>
    <property type="project" value="TreeGrafter"/>
</dbReference>
<dbReference type="GO" id="GO:0033314">
    <property type="term" value="P:mitotic DNA replication checkpoint signaling"/>
    <property type="evidence" value="ECO:0007669"/>
    <property type="project" value="TreeGrafter"/>
</dbReference>
<feature type="region of interest" description="Disordered" evidence="4">
    <location>
        <begin position="427"/>
        <end position="447"/>
    </location>
</feature>
<feature type="compositionally biased region" description="Basic and acidic residues" evidence="4">
    <location>
        <begin position="160"/>
        <end position="170"/>
    </location>
</feature>
<comment type="caution">
    <text evidence="5">The sequence shown here is derived from an EMBL/GenBank/DDBJ whole genome shotgun (WGS) entry which is preliminary data.</text>
</comment>
<feature type="compositionally biased region" description="Polar residues" evidence="4">
    <location>
        <begin position="7"/>
        <end position="17"/>
    </location>
</feature>
<keyword evidence="3" id="KW-0539">Nucleus</keyword>
<dbReference type="EMBL" id="BTSY01000005">
    <property type="protein sequence ID" value="GMT28563.1"/>
    <property type="molecule type" value="Genomic_DNA"/>
</dbReference>
<feature type="compositionally biased region" description="Acidic residues" evidence="4">
    <location>
        <begin position="143"/>
        <end position="158"/>
    </location>
</feature>
<gene>
    <name evidence="5" type="ORF">PFISCL1PPCAC_19860</name>
</gene>
<dbReference type="GO" id="GO:0010997">
    <property type="term" value="F:anaphase-promoting complex binding"/>
    <property type="evidence" value="ECO:0007669"/>
    <property type="project" value="TreeGrafter"/>
</dbReference>
<protein>
    <recommendedName>
        <fullName evidence="7">Claspin</fullName>
    </recommendedName>
</protein>
<sequence>MNEDSESSNPSVDTQFNAVELMENADNLNSPEKMPTEQRNAIKRQIMLKKLMMSDESTPKLADEGNYVDVASKDDEERELEWIKERFPSSYLDKSHTSSLPSVIKRRKEKKEIQQKLAVQRKIAQDKRRAMYVQDNVGQMDDARDEEDGESYEDDMIDEGNPHDSDEIGHLKNCSLPDSLSQWFNRSEDRLHDNSGLKKDMFKDLMDELGGEEKESQSDLIMLCSGEFASQDSTEQLLHAEEVDADDNVTHGTKKYNNISNYEDDVVETKEGEDKIEDVEEKGATHIKKRIVIECDDESDDEIEEDDGDKEEEQLLQDSDDEMAVFRQQNRWKSNWVEEEAELSGDDIGSDGENEDHLPDVYEAEDGDLDEVPDEETLRRDLHKQLMKQQDSSDHRELVQLRERFLGDDMEGVETNRTFRLKIREDEDVEEGGKEEKIKEEEDEGDEMINMNVIKRRVEMEDDEGSGEGETKMVDAFSLISRSTLSNNRQSYRVRASLLHMDPSKMLGKENVNVKEQRSTFFVSTESNDIDKGSTVSVPIKRKSTKEPMEPVIKKCRNKDLSKISVLNNLN</sequence>